<evidence type="ECO:0000313" key="2">
    <source>
        <dbReference type="EMBL" id="GFO95170.1"/>
    </source>
</evidence>
<dbReference type="EMBL" id="BLYL01000014">
    <property type="protein sequence ID" value="GFO95170.1"/>
    <property type="molecule type" value="Genomic_DNA"/>
</dbReference>
<dbReference type="RefSeq" id="WP_055222286.1">
    <property type="nucleotide sequence ID" value="NZ_BLYL01000014.1"/>
</dbReference>
<comment type="caution">
    <text evidence="2">The sequence shown here is derived from an EMBL/GenBank/DDBJ whole genome shotgun (WGS) entry which is preliminary data.</text>
</comment>
<protein>
    <submittedName>
        <fullName evidence="2">Uncharacterized protein</fullName>
    </submittedName>
</protein>
<evidence type="ECO:0000256" key="1">
    <source>
        <dbReference type="SAM" id="MobiDB-lite"/>
    </source>
</evidence>
<proteinExistence type="predicted"/>
<name>A0AAI9K5K7_9FIRM</name>
<feature type="compositionally biased region" description="Basic residues" evidence="1">
    <location>
        <begin position="84"/>
        <end position="94"/>
    </location>
</feature>
<evidence type="ECO:0000313" key="3">
    <source>
        <dbReference type="Proteomes" id="UP000660047"/>
    </source>
</evidence>
<dbReference type="Proteomes" id="UP000660047">
    <property type="component" value="Unassembled WGS sequence"/>
</dbReference>
<dbReference type="AlphaFoldDB" id="A0AAI9K5K7"/>
<reference evidence="2" key="1">
    <citation type="submission" date="2020-06" db="EMBL/GenBank/DDBJ databases">
        <title>Characterization of fructooligosaccharide metabolism and fructooligosaccharide-degrading enzymes in human commensal butyrate producers.</title>
        <authorList>
            <person name="Tanno H."/>
            <person name="Fujii T."/>
            <person name="Hirano K."/>
            <person name="Maeno S."/>
            <person name="Tonozuka T."/>
            <person name="Sakamoto M."/>
            <person name="Ohkuma M."/>
            <person name="Tochio T."/>
            <person name="Endo A."/>
        </authorList>
    </citation>
    <scope>NUCLEOTIDE SEQUENCE</scope>
    <source>
        <strain evidence="2">JCM 31265</strain>
    </source>
</reference>
<feature type="compositionally biased region" description="Basic and acidic residues" evidence="1">
    <location>
        <begin position="95"/>
        <end position="106"/>
    </location>
</feature>
<gene>
    <name evidence="2" type="ORF">COEU31_22160</name>
</gene>
<feature type="region of interest" description="Disordered" evidence="1">
    <location>
        <begin position="80"/>
        <end position="106"/>
    </location>
</feature>
<organism evidence="2 3">
    <name type="scientific">Coprococcus eutactus</name>
    <dbReference type="NCBI Taxonomy" id="33043"/>
    <lineage>
        <taxon>Bacteria</taxon>
        <taxon>Bacillati</taxon>
        <taxon>Bacillota</taxon>
        <taxon>Clostridia</taxon>
        <taxon>Lachnospirales</taxon>
        <taxon>Lachnospiraceae</taxon>
        <taxon>Coprococcus</taxon>
    </lineage>
</organism>
<accession>A0AAI9K5K7</accession>
<sequence length="131" mass="14623">MGGRGASSGISGKGKKYGSQYKSLLTVGNVKFIKKTNRQSEPLMETMTKGRVYAIVGKDGPTDITYFDSDGKRTKTIHLDHPHKGLKPHTHHGYFHSENDSDKGAARLTSKEKALVEMVNRAWYDNNSNRR</sequence>